<dbReference type="STRING" id="294935.ATN88_09520"/>
<dbReference type="AlphaFoldDB" id="A0A135IAH7"/>
<protein>
    <submittedName>
        <fullName evidence="1">Delta 1-pyrroline-5-carboxylate dehydrogenase</fullName>
    </submittedName>
</protein>
<evidence type="ECO:0000313" key="2">
    <source>
        <dbReference type="Proteomes" id="UP000070529"/>
    </source>
</evidence>
<dbReference type="InterPro" id="IPR016161">
    <property type="entry name" value="Ald_DH/histidinol_DH"/>
</dbReference>
<evidence type="ECO:0000313" key="1">
    <source>
        <dbReference type="EMBL" id="KXF82466.1"/>
    </source>
</evidence>
<dbReference type="OrthoDB" id="6659650at2"/>
<accession>A0A135IAH7</accession>
<gene>
    <name evidence="1" type="ORF">ATN88_09520</name>
</gene>
<dbReference type="EMBL" id="LNTY01000025">
    <property type="protein sequence ID" value="KXF82466.1"/>
    <property type="molecule type" value="Genomic_DNA"/>
</dbReference>
<proteinExistence type="predicted"/>
<keyword evidence="2" id="KW-1185">Reference proteome</keyword>
<sequence>MAQVEGAATQSLAVWDAWNAIGVEVRSELLMQWADALSVRGEAFEQAAALIRFQAESANALIGPVHDMPGPTGETNELYTSGRGLFIVGGDEALTLTALAGQLAAALVAGNCALLVVPTTLKAGADALLADFVKVSSQDRLVQCLEENTLETAMATAPISGVAVVADDATLVAWNRKLAAREGVLVQFIAESNGTQLPLIASPTYLLRFITERTRTINITAVGGNATLLELGSGEH</sequence>
<comment type="caution">
    <text evidence="1">The sequence shown here is derived from an EMBL/GenBank/DDBJ whole genome shotgun (WGS) entry which is preliminary data.</text>
</comment>
<reference evidence="1 2" key="1">
    <citation type="submission" date="2015-11" db="EMBL/GenBank/DDBJ databases">
        <title>Genomic Taxonomy of the Vibrionaceae.</title>
        <authorList>
            <person name="Gomez-Gil B."/>
            <person name="Enciso-Ibarra J."/>
        </authorList>
    </citation>
    <scope>NUCLEOTIDE SEQUENCE [LARGE SCALE GENOMIC DNA]</scope>
    <source>
        <strain evidence="1 2">CAIM 912</strain>
    </source>
</reference>
<name>A0A135IAH7_9GAMM</name>
<dbReference type="GO" id="GO:0016491">
    <property type="term" value="F:oxidoreductase activity"/>
    <property type="evidence" value="ECO:0007669"/>
    <property type="project" value="InterPro"/>
</dbReference>
<organism evidence="1 2">
    <name type="scientific">Enterovibrio coralii</name>
    <dbReference type="NCBI Taxonomy" id="294935"/>
    <lineage>
        <taxon>Bacteria</taxon>
        <taxon>Pseudomonadati</taxon>
        <taxon>Pseudomonadota</taxon>
        <taxon>Gammaproteobacteria</taxon>
        <taxon>Vibrionales</taxon>
        <taxon>Vibrionaceae</taxon>
        <taxon>Enterovibrio</taxon>
    </lineage>
</organism>
<dbReference type="SUPFAM" id="SSF53720">
    <property type="entry name" value="ALDH-like"/>
    <property type="match status" value="1"/>
</dbReference>
<dbReference type="Proteomes" id="UP000070529">
    <property type="component" value="Unassembled WGS sequence"/>
</dbReference>